<dbReference type="CDD" id="cd02440">
    <property type="entry name" value="AdoMet_MTases"/>
    <property type="match status" value="1"/>
</dbReference>
<evidence type="ECO:0000256" key="3">
    <source>
        <dbReference type="ARBA" id="ARBA00022691"/>
    </source>
</evidence>
<proteinExistence type="predicted"/>
<dbReference type="GO" id="GO:0008171">
    <property type="term" value="F:O-methyltransferase activity"/>
    <property type="evidence" value="ECO:0007669"/>
    <property type="project" value="InterPro"/>
</dbReference>
<sequence length="226" mass="25385">MRKGNIEFEQDIQSYVLGVSLRESDLLRRLRKETQTDAAAIMQIPAEQGQFMAMLVKLMGAKRTIEIGVYTGYSTLCVAEAMPHDSYTIACDVDEDWTNIAKRYWSEAGVDQKIDLKIAPARETLKRLLDDNQSASFDFIFIDADKVNYDHYYELSLQLLRPGGLIAIDNVLLFGAVLASNVSGSEIFDKTSIAVVRALNLKIKNDQRVDISMLKLADGLTLVRKK</sequence>
<evidence type="ECO:0000313" key="4">
    <source>
        <dbReference type="EMBL" id="VAX32048.1"/>
    </source>
</evidence>
<name>A0A3B1D7W0_9ZZZZ</name>
<dbReference type="InterPro" id="IPR050362">
    <property type="entry name" value="Cation-dep_OMT"/>
</dbReference>
<accession>A0A3B1D7W0</accession>
<dbReference type="AlphaFoldDB" id="A0A3B1D7W0"/>
<dbReference type="GO" id="GO:0032259">
    <property type="term" value="P:methylation"/>
    <property type="evidence" value="ECO:0007669"/>
    <property type="project" value="UniProtKB-KW"/>
</dbReference>
<keyword evidence="1" id="KW-0489">Methyltransferase</keyword>
<protein>
    <recommendedName>
        <fullName evidence="5">O-methyltransferase</fullName>
    </recommendedName>
</protein>
<dbReference type="InterPro" id="IPR029063">
    <property type="entry name" value="SAM-dependent_MTases_sf"/>
</dbReference>
<dbReference type="Gene3D" id="3.40.50.150">
    <property type="entry name" value="Vaccinia Virus protein VP39"/>
    <property type="match status" value="1"/>
</dbReference>
<dbReference type="PANTHER" id="PTHR10509:SF14">
    <property type="entry name" value="CAFFEOYL-COA O-METHYLTRANSFERASE 3-RELATED"/>
    <property type="match status" value="1"/>
</dbReference>
<evidence type="ECO:0000256" key="2">
    <source>
        <dbReference type="ARBA" id="ARBA00022679"/>
    </source>
</evidence>
<dbReference type="EMBL" id="UOGF01000081">
    <property type="protein sequence ID" value="VAX32048.1"/>
    <property type="molecule type" value="Genomic_DNA"/>
</dbReference>
<evidence type="ECO:0000256" key="1">
    <source>
        <dbReference type="ARBA" id="ARBA00022603"/>
    </source>
</evidence>
<dbReference type="GO" id="GO:0008757">
    <property type="term" value="F:S-adenosylmethionine-dependent methyltransferase activity"/>
    <property type="evidence" value="ECO:0007669"/>
    <property type="project" value="TreeGrafter"/>
</dbReference>
<dbReference type="PANTHER" id="PTHR10509">
    <property type="entry name" value="O-METHYLTRANSFERASE-RELATED"/>
    <property type="match status" value="1"/>
</dbReference>
<keyword evidence="2" id="KW-0808">Transferase</keyword>
<dbReference type="InterPro" id="IPR002935">
    <property type="entry name" value="SAM_O-MeTrfase"/>
</dbReference>
<gene>
    <name evidence="4" type="ORF">MNBD_NITROSPIRAE01-1873</name>
</gene>
<dbReference type="SUPFAM" id="SSF53335">
    <property type="entry name" value="S-adenosyl-L-methionine-dependent methyltransferases"/>
    <property type="match status" value="1"/>
</dbReference>
<dbReference type="PROSITE" id="PS51682">
    <property type="entry name" value="SAM_OMT_I"/>
    <property type="match status" value="1"/>
</dbReference>
<reference evidence="4" key="1">
    <citation type="submission" date="2018-06" db="EMBL/GenBank/DDBJ databases">
        <authorList>
            <person name="Zhirakovskaya E."/>
        </authorList>
    </citation>
    <scope>NUCLEOTIDE SEQUENCE</scope>
</reference>
<dbReference type="Pfam" id="PF01596">
    <property type="entry name" value="Methyltransf_3"/>
    <property type="match status" value="1"/>
</dbReference>
<keyword evidence="3" id="KW-0949">S-adenosyl-L-methionine</keyword>
<organism evidence="4">
    <name type="scientific">hydrothermal vent metagenome</name>
    <dbReference type="NCBI Taxonomy" id="652676"/>
    <lineage>
        <taxon>unclassified sequences</taxon>
        <taxon>metagenomes</taxon>
        <taxon>ecological metagenomes</taxon>
    </lineage>
</organism>
<evidence type="ECO:0008006" key="5">
    <source>
        <dbReference type="Google" id="ProtNLM"/>
    </source>
</evidence>